<sequence length="157" mass="17936">MGARLDCVPFLAMTQNHRPKKPNNKKNIVGFGGGRKEVQWKCIEGCGACCKLDKGPSFATPEEIFDDPHDVSLYMSFIGPDGWCIHYEKTTRKCSIYSERPYFCRVEPQVFLTLYGINEKRFNKEACGFCRDTIKDIYGARSKELDNYNNAIRNSKG</sequence>
<dbReference type="HOGENOM" id="CLU_112741_0_0_1"/>
<name>W1P0J2_AMBTC</name>
<dbReference type="Pfam" id="PF03692">
    <property type="entry name" value="CxxCxxCC"/>
    <property type="match status" value="1"/>
</dbReference>
<dbReference type="PANTHER" id="PTHR36791">
    <property type="entry name" value="OS03G0363400 PROTEIN"/>
    <property type="match status" value="1"/>
</dbReference>
<accession>W1P0J2</accession>
<dbReference type="Proteomes" id="UP000017836">
    <property type="component" value="Unassembled WGS sequence"/>
</dbReference>
<gene>
    <name evidence="1" type="ORF">AMTR_s00003p00245120</name>
</gene>
<dbReference type="eggNOG" id="ENOG502RZ66">
    <property type="taxonomic scope" value="Eukaryota"/>
</dbReference>
<evidence type="ECO:0000313" key="2">
    <source>
        <dbReference type="Proteomes" id="UP000017836"/>
    </source>
</evidence>
<protein>
    <recommendedName>
        <fullName evidence="3">Zinc/iron-chelating domain-containing protein</fullName>
    </recommendedName>
</protein>
<dbReference type="EMBL" id="KI394358">
    <property type="protein sequence ID" value="ERN03352.1"/>
    <property type="molecule type" value="Genomic_DNA"/>
</dbReference>
<dbReference type="Gramene" id="ERN03352">
    <property type="protein sequence ID" value="ERN03352"/>
    <property type="gene ID" value="AMTR_s00003p00245120"/>
</dbReference>
<dbReference type="PANTHER" id="PTHR36791:SF2">
    <property type="entry name" value="OS03G0363400 PROTEIN"/>
    <property type="match status" value="1"/>
</dbReference>
<dbReference type="InterPro" id="IPR005358">
    <property type="entry name" value="Puta_zinc/iron-chelating_dom"/>
</dbReference>
<keyword evidence="2" id="KW-1185">Reference proteome</keyword>
<evidence type="ECO:0000313" key="1">
    <source>
        <dbReference type="EMBL" id="ERN03352.1"/>
    </source>
</evidence>
<dbReference type="AlphaFoldDB" id="W1P0J2"/>
<evidence type="ECO:0008006" key="3">
    <source>
        <dbReference type="Google" id="ProtNLM"/>
    </source>
</evidence>
<proteinExistence type="predicted"/>
<dbReference type="OMA" id="GWCINFD"/>
<organism evidence="1 2">
    <name type="scientific">Amborella trichopoda</name>
    <dbReference type="NCBI Taxonomy" id="13333"/>
    <lineage>
        <taxon>Eukaryota</taxon>
        <taxon>Viridiplantae</taxon>
        <taxon>Streptophyta</taxon>
        <taxon>Embryophyta</taxon>
        <taxon>Tracheophyta</taxon>
        <taxon>Spermatophyta</taxon>
        <taxon>Magnoliopsida</taxon>
        <taxon>Amborellales</taxon>
        <taxon>Amborellaceae</taxon>
        <taxon>Amborella</taxon>
    </lineage>
</organism>
<reference evidence="2" key="1">
    <citation type="journal article" date="2013" name="Science">
        <title>The Amborella genome and the evolution of flowering plants.</title>
        <authorList>
            <consortium name="Amborella Genome Project"/>
        </authorList>
    </citation>
    <scope>NUCLEOTIDE SEQUENCE [LARGE SCALE GENOMIC DNA]</scope>
</reference>